<evidence type="ECO:0000313" key="4">
    <source>
        <dbReference type="Proteomes" id="UP000016924"/>
    </source>
</evidence>
<dbReference type="Pfam" id="PF10356">
    <property type="entry name" value="RRG7"/>
    <property type="match status" value="2"/>
</dbReference>
<dbReference type="AlphaFoldDB" id="R7YPD4"/>
<dbReference type="HOGENOM" id="CLU_060368_0_0_1"/>
<sequence length="276" mass="30569">MRVPFILRPCIKAPQASLRQRRYVVTANSKLTDLTITPGSENHNDLPSFLAYAERVNLLPDKAVYVGTHYEYTVADALKRLGFALTRTGRQSDHGIDLIGTWTLNLFPFPLRVFAQCKASNQKLNPANVRELEGAFNAAPASWRGEDVLGLLAGTQNATKGVRDALVRSRWPMGFLKIRREGLVEQFLWNKSAAERGLEGVDVGMRYVLAKDADGGDIKEVILNWKGQEIPASSIGVVVPGKELDTAADPEIVEAEIPKLKRRRGRPRKTAEQLAV</sequence>
<dbReference type="PANTHER" id="PTHR28133">
    <property type="entry name" value="REQUIRED FOR RESPIRATORY GROWTH PROTEIN 7, MITOCHONDRIAL"/>
    <property type="match status" value="1"/>
</dbReference>
<dbReference type="Gene3D" id="3.40.1350.10">
    <property type="match status" value="1"/>
</dbReference>
<reference evidence="4" key="1">
    <citation type="submission" date="2012-06" db="EMBL/GenBank/DDBJ databases">
        <title>The genome sequence of Coniosporium apollinis CBS 100218.</title>
        <authorList>
            <consortium name="The Broad Institute Genome Sequencing Platform"/>
            <person name="Cuomo C."/>
            <person name="Gorbushina A."/>
            <person name="Noack S."/>
            <person name="Walker B."/>
            <person name="Young S.K."/>
            <person name="Zeng Q."/>
            <person name="Gargeya S."/>
            <person name="Fitzgerald M."/>
            <person name="Haas B."/>
            <person name="Abouelleil A."/>
            <person name="Alvarado L."/>
            <person name="Arachchi H.M."/>
            <person name="Berlin A.M."/>
            <person name="Chapman S.B."/>
            <person name="Goldberg J."/>
            <person name="Griggs A."/>
            <person name="Gujja S."/>
            <person name="Hansen M."/>
            <person name="Howarth C."/>
            <person name="Imamovic A."/>
            <person name="Larimer J."/>
            <person name="McCowan C."/>
            <person name="Montmayeur A."/>
            <person name="Murphy C."/>
            <person name="Neiman D."/>
            <person name="Pearson M."/>
            <person name="Priest M."/>
            <person name="Roberts A."/>
            <person name="Saif S."/>
            <person name="Shea T."/>
            <person name="Sisk P."/>
            <person name="Sykes S."/>
            <person name="Wortman J."/>
            <person name="Nusbaum C."/>
            <person name="Birren B."/>
        </authorList>
    </citation>
    <scope>NUCLEOTIDE SEQUENCE [LARGE SCALE GENOMIC DNA]</scope>
    <source>
        <strain evidence="4">CBS 100218</strain>
    </source>
</reference>
<keyword evidence="2" id="KW-0496">Mitochondrion</keyword>
<dbReference type="GO" id="GO:0005739">
    <property type="term" value="C:mitochondrion"/>
    <property type="evidence" value="ECO:0007669"/>
    <property type="project" value="UniProtKB-SubCell"/>
</dbReference>
<accession>R7YPD4</accession>
<dbReference type="Proteomes" id="UP000016924">
    <property type="component" value="Unassembled WGS sequence"/>
</dbReference>
<evidence type="ECO:0000256" key="1">
    <source>
        <dbReference type="ARBA" id="ARBA00004173"/>
    </source>
</evidence>
<dbReference type="InterPro" id="IPR018828">
    <property type="entry name" value="RRG7"/>
</dbReference>
<dbReference type="OrthoDB" id="20734at2759"/>
<dbReference type="GeneID" id="19900242"/>
<dbReference type="GO" id="GO:0003676">
    <property type="term" value="F:nucleic acid binding"/>
    <property type="evidence" value="ECO:0007669"/>
    <property type="project" value="InterPro"/>
</dbReference>
<dbReference type="OMA" id="VQCKSLK"/>
<dbReference type="InterPro" id="IPR011335">
    <property type="entry name" value="Restrct_endonuc-II-like"/>
</dbReference>
<dbReference type="SUPFAM" id="SSF52980">
    <property type="entry name" value="Restriction endonuclease-like"/>
    <property type="match status" value="1"/>
</dbReference>
<dbReference type="InterPro" id="IPR011856">
    <property type="entry name" value="tRNA_endonuc-like_dom_sf"/>
</dbReference>
<proteinExistence type="predicted"/>
<organism evidence="3 4">
    <name type="scientific">Coniosporium apollinis (strain CBS 100218)</name>
    <name type="common">Rock-inhabiting black yeast</name>
    <dbReference type="NCBI Taxonomy" id="1168221"/>
    <lineage>
        <taxon>Eukaryota</taxon>
        <taxon>Fungi</taxon>
        <taxon>Dikarya</taxon>
        <taxon>Ascomycota</taxon>
        <taxon>Pezizomycotina</taxon>
        <taxon>Dothideomycetes</taxon>
        <taxon>Dothideomycetes incertae sedis</taxon>
        <taxon>Coniosporium</taxon>
    </lineage>
</organism>
<dbReference type="PANTHER" id="PTHR28133:SF1">
    <property type="entry name" value="REQUIRED FOR RESPIRATORY GROWTH PROTEIN 7, MITOCHONDRIAL"/>
    <property type="match status" value="1"/>
</dbReference>
<protein>
    <recommendedName>
        <fullName evidence="5">Restriction endonuclease type IV Mrr domain-containing protein</fullName>
    </recommendedName>
</protein>
<comment type="subcellular location">
    <subcellularLocation>
        <location evidence="1">Mitochondrion</location>
    </subcellularLocation>
</comment>
<name>R7YPD4_CONA1</name>
<evidence type="ECO:0008006" key="5">
    <source>
        <dbReference type="Google" id="ProtNLM"/>
    </source>
</evidence>
<evidence type="ECO:0000313" key="3">
    <source>
        <dbReference type="EMBL" id="EON63703.1"/>
    </source>
</evidence>
<dbReference type="RefSeq" id="XP_007779020.1">
    <property type="nucleotide sequence ID" value="XM_007780830.1"/>
</dbReference>
<dbReference type="GO" id="GO:0006302">
    <property type="term" value="P:double-strand break repair"/>
    <property type="evidence" value="ECO:0007669"/>
    <property type="project" value="UniProtKB-ARBA"/>
</dbReference>
<dbReference type="eggNOG" id="ENOG502S6ZS">
    <property type="taxonomic scope" value="Eukaryota"/>
</dbReference>
<gene>
    <name evidence="3" type="ORF">W97_02931</name>
</gene>
<evidence type="ECO:0000256" key="2">
    <source>
        <dbReference type="ARBA" id="ARBA00023128"/>
    </source>
</evidence>
<keyword evidence="4" id="KW-1185">Reference proteome</keyword>
<dbReference type="EMBL" id="JH767564">
    <property type="protein sequence ID" value="EON63703.1"/>
    <property type="molecule type" value="Genomic_DNA"/>
</dbReference>